<evidence type="ECO:0000313" key="4">
    <source>
        <dbReference type="Proteomes" id="UP001163798"/>
    </source>
</evidence>
<evidence type="ECO:0000256" key="2">
    <source>
        <dbReference type="SAM" id="SignalP"/>
    </source>
</evidence>
<feature type="region of interest" description="Disordered" evidence="1">
    <location>
        <begin position="232"/>
        <end position="275"/>
    </location>
</feature>
<feature type="compositionally biased region" description="Low complexity" evidence="1">
    <location>
        <begin position="189"/>
        <end position="202"/>
    </location>
</feature>
<evidence type="ECO:0000313" key="3">
    <source>
        <dbReference type="EMBL" id="KAJ3784186.1"/>
    </source>
</evidence>
<name>A0AA38NCI6_9AGAR</name>
<keyword evidence="4" id="KW-1185">Reference proteome</keyword>
<keyword evidence="2" id="KW-0732">Signal</keyword>
<dbReference type="Proteomes" id="UP001163798">
    <property type="component" value="Unassembled WGS sequence"/>
</dbReference>
<accession>A0AA38NCI6</accession>
<proteinExistence type="predicted"/>
<evidence type="ECO:0000256" key="1">
    <source>
        <dbReference type="SAM" id="MobiDB-lite"/>
    </source>
</evidence>
<feature type="signal peptide" evidence="2">
    <location>
        <begin position="1"/>
        <end position="19"/>
    </location>
</feature>
<protein>
    <submittedName>
        <fullName evidence="3">Uncharacterized protein</fullName>
    </submittedName>
</protein>
<dbReference type="EMBL" id="MU793387">
    <property type="protein sequence ID" value="KAJ3784186.1"/>
    <property type="molecule type" value="Genomic_DNA"/>
</dbReference>
<dbReference type="AlphaFoldDB" id="A0AA38NCI6"/>
<feature type="compositionally biased region" description="Low complexity" evidence="1">
    <location>
        <begin position="245"/>
        <end position="257"/>
    </location>
</feature>
<comment type="caution">
    <text evidence="3">The sequence shown here is derived from an EMBL/GenBank/DDBJ whole genome shotgun (WGS) entry which is preliminary data.</text>
</comment>
<gene>
    <name evidence="3" type="ORF">GGU10DRAFT_402288</name>
</gene>
<reference evidence="3" key="1">
    <citation type="submission" date="2022-08" db="EMBL/GenBank/DDBJ databases">
        <authorList>
            <consortium name="DOE Joint Genome Institute"/>
            <person name="Min B."/>
            <person name="Riley R."/>
            <person name="Sierra-Patev S."/>
            <person name="Naranjo-Ortiz M."/>
            <person name="Looney B."/>
            <person name="Konkel Z."/>
            <person name="Slot J.C."/>
            <person name="Sakamoto Y."/>
            <person name="Steenwyk J.L."/>
            <person name="Rokas A."/>
            <person name="Carro J."/>
            <person name="Camarero S."/>
            <person name="Ferreira P."/>
            <person name="Molpeceres G."/>
            <person name="Ruiz-Duenas F.J."/>
            <person name="Serrano A."/>
            <person name="Henrissat B."/>
            <person name="Drula E."/>
            <person name="Hughes K.W."/>
            <person name="Mata J.L."/>
            <person name="Ishikawa N.K."/>
            <person name="Vargas-Isla R."/>
            <person name="Ushijima S."/>
            <person name="Smith C.A."/>
            <person name="Ahrendt S."/>
            <person name="Andreopoulos W."/>
            <person name="He G."/>
            <person name="Labutti K."/>
            <person name="Lipzen A."/>
            <person name="Ng V."/>
            <person name="Sandor L."/>
            <person name="Barry K."/>
            <person name="Martinez A.T."/>
            <person name="Xiao Y."/>
            <person name="Gibbons J.G."/>
            <person name="Terashima K."/>
            <person name="Hibbett D.S."/>
            <person name="Grigoriev I.V."/>
        </authorList>
    </citation>
    <scope>NUCLEOTIDE SEQUENCE</scope>
    <source>
        <strain evidence="3">TFB10291</strain>
    </source>
</reference>
<feature type="chain" id="PRO_5041269552" evidence="2">
    <location>
        <begin position="20"/>
        <end position="285"/>
    </location>
</feature>
<sequence length="285" mass="29869">MSLIRSFLGLSCRLDFSFASLWLSSSENSLADAASRFAYTRLFKLAPYLNPQPSSKRLRLGGTITTPNLTKPSHSIFGMASPPVPEKPTPQANDLSSTTCDFTACTTATAPSSLPLKMPSFTGSPTLEDALNPRLSKLTSPTSAPCIPMSISPSLPPNHLSSSALFGESNVTMVNEDEIPNNPSPCPSSPSSSPSSAQPLSPGISTSSQLPAQLTPGFLDVESSLYETARSSVPPSILPQGACNSSLTSTTLPESTSHCPPRKLTPSVRGSPSSLPQLMVHLPAL</sequence>
<organism evidence="3 4">
    <name type="scientific">Lentinula aff. detonsa</name>
    <dbReference type="NCBI Taxonomy" id="2804958"/>
    <lineage>
        <taxon>Eukaryota</taxon>
        <taxon>Fungi</taxon>
        <taxon>Dikarya</taxon>
        <taxon>Basidiomycota</taxon>
        <taxon>Agaricomycotina</taxon>
        <taxon>Agaricomycetes</taxon>
        <taxon>Agaricomycetidae</taxon>
        <taxon>Agaricales</taxon>
        <taxon>Marasmiineae</taxon>
        <taxon>Omphalotaceae</taxon>
        <taxon>Lentinula</taxon>
    </lineage>
</organism>
<feature type="region of interest" description="Disordered" evidence="1">
    <location>
        <begin position="175"/>
        <end position="211"/>
    </location>
</feature>